<dbReference type="AlphaFoldDB" id="A0A182IZ91"/>
<dbReference type="EnsemblMetazoa" id="AATE008333-RA">
    <property type="protein sequence ID" value="AATE008333-PA.1"/>
    <property type="gene ID" value="AATE008333"/>
</dbReference>
<sequence length="268" mass="31180">MTVGYRRDNGYQTFLYSNVAEWFLIEKLPKETTDSTGTETLVDRVTDLENRIVKNMHQQLRSSWRKDHQGSPLDLRQGGRLGRGIAKIPFMTQRDVTEEIKEYWLRRSGLWDESERDEVDRQVPYSNAEPMVDPITKLQANYAQNKAKSPLTEELPDGSVSPPTREDQLTALDEGMKSIQKALREMRAECQKHRAQRDTVRAGVKELDQVVTKLKDEKKVKERTHILLEKHVQWLDHGAPTRRSVLITIIITDRRANQMVSYYLYLLS</sequence>
<dbReference type="EMBL" id="AXCP01007359">
    <property type="status" value="NOT_ANNOTATED_CDS"/>
    <property type="molecule type" value="Genomic_DNA"/>
</dbReference>
<evidence type="ECO:0000313" key="1">
    <source>
        <dbReference type="EnsemblMetazoa" id="AATE008333-PA.1"/>
    </source>
</evidence>
<dbReference type="VEuPathDB" id="VectorBase:AATE008333"/>
<proteinExistence type="predicted"/>
<dbReference type="STRING" id="41427.A0A182IZ91"/>
<protein>
    <submittedName>
        <fullName evidence="1">Uncharacterized protein</fullName>
    </submittedName>
</protein>
<organism evidence="1">
    <name type="scientific">Anopheles atroparvus</name>
    <name type="common">European mosquito</name>
    <dbReference type="NCBI Taxonomy" id="41427"/>
    <lineage>
        <taxon>Eukaryota</taxon>
        <taxon>Metazoa</taxon>
        <taxon>Ecdysozoa</taxon>
        <taxon>Arthropoda</taxon>
        <taxon>Hexapoda</taxon>
        <taxon>Insecta</taxon>
        <taxon>Pterygota</taxon>
        <taxon>Neoptera</taxon>
        <taxon>Endopterygota</taxon>
        <taxon>Diptera</taxon>
        <taxon>Nematocera</taxon>
        <taxon>Culicoidea</taxon>
        <taxon>Culicidae</taxon>
        <taxon>Anophelinae</taxon>
        <taxon>Anopheles</taxon>
    </lineage>
</organism>
<reference evidence="1" key="1">
    <citation type="submission" date="2022-08" db="UniProtKB">
        <authorList>
            <consortium name="EnsemblMetazoa"/>
        </authorList>
    </citation>
    <scope>IDENTIFICATION</scope>
    <source>
        <strain evidence="1">EBRO</strain>
    </source>
</reference>
<accession>A0A182IZ91</accession>
<name>A0A182IZ91_ANOAO</name>